<dbReference type="EMBL" id="AZEC01000002">
    <property type="protein sequence ID" value="KRL14165.1"/>
    <property type="molecule type" value="Genomic_DNA"/>
</dbReference>
<keyword evidence="4" id="KW-0479">Metal-binding</keyword>
<evidence type="ECO:0000256" key="10">
    <source>
        <dbReference type="HAMAP-Rule" id="MF_00321"/>
    </source>
</evidence>
<keyword evidence="5 10" id="KW-0547">Nucleotide-binding</keyword>
<evidence type="ECO:0000256" key="5">
    <source>
        <dbReference type="ARBA" id="ARBA00022741"/>
    </source>
</evidence>
<dbReference type="Proteomes" id="UP000051330">
    <property type="component" value="Unassembled WGS sequence"/>
</dbReference>
<evidence type="ECO:0000313" key="13">
    <source>
        <dbReference type="Proteomes" id="UP000051330"/>
    </source>
</evidence>
<accession>A0A0R1N8I0</accession>
<dbReference type="InterPro" id="IPR006073">
    <property type="entry name" value="GTP-bd"/>
</dbReference>
<keyword evidence="13" id="KW-1185">Reference proteome</keyword>
<evidence type="ECO:0000256" key="9">
    <source>
        <dbReference type="ARBA" id="ARBA00023306"/>
    </source>
</evidence>
<keyword evidence="8 10" id="KW-0717">Septation</keyword>
<comment type="similarity">
    <text evidence="2 10">Belongs to the TRAFAC class TrmE-Era-EngA-EngB-Septin-like GTPase superfamily. EngB GTPase family.</text>
</comment>
<dbReference type="GO" id="GO:0005829">
    <property type="term" value="C:cytosol"/>
    <property type="evidence" value="ECO:0007669"/>
    <property type="project" value="TreeGrafter"/>
</dbReference>
<reference evidence="12 13" key="1">
    <citation type="journal article" date="2015" name="Genome Announc.">
        <title>Expanding the biotechnology potential of lactobacilli through comparative genomics of 213 strains and associated genera.</title>
        <authorList>
            <person name="Sun Z."/>
            <person name="Harris H.M."/>
            <person name="McCann A."/>
            <person name="Guo C."/>
            <person name="Argimon S."/>
            <person name="Zhang W."/>
            <person name="Yang X."/>
            <person name="Jeffery I.B."/>
            <person name="Cooney J.C."/>
            <person name="Kagawa T.F."/>
            <person name="Liu W."/>
            <person name="Song Y."/>
            <person name="Salvetti E."/>
            <person name="Wrobel A."/>
            <person name="Rasinkangas P."/>
            <person name="Parkhill J."/>
            <person name="Rea M.C."/>
            <person name="O'Sullivan O."/>
            <person name="Ritari J."/>
            <person name="Douillard F.P."/>
            <person name="Paul Ross R."/>
            <person name="Yang R."/>
            <person name="Briner A.E."/>
            <person name="Felis G.E."/>
            <person name="de Vos W.M."/>
            <person name="Barrangou R."/>
            <person name="Klaenhammer T.R."/>
            <person name="Caufield P.W."/>
            <person name="Cui Y."/>
            <person name="Zhang H."/>
            <person name="O'Toole P.W."/>
        </authorList>
    </citation>
    <scope>NUCLEOTIDE SEQUENCE [LARGE SCALE GENOMIC DNA]</scope>
    <source>
        <strain evidence="12 13">DSM 12744</strain>
    </source>
</reference>
<organism evidence="12 13">
    <name type="scientific">Schleiferilactobacillus perolens DSM 12744</name>
    <dbReference type="NCBI Taxonomy" id="1423792"/>
    <lineage>
        <taxon>Bacteria</taxon>
        <taxon>Bacillati</taxon>
        <taxon>Bacillota</taxon>
        <taxon>Bacilli</taxon>
        <taxon>Lactobacillales</taxon>
        <taxon>Lactobacillaceae</taxon>
        <taxon>Schleiferilactobacillus</taxon>
    </lineage>
</organism>
<dbReference type="PATRIC" id="fig|1423792.3.peg.1348"/>
<dbReference type="GO" id="GO:0046872">
    <property type="term" value="F:metal ion binding"/>
    <property type="evidence" value="ECO:0007669"/>
    <property type="project" value="UniProtKB-KW"/>
</dbReference>
<dbReference type="HAMAP" id="MF_00321">
    <property type="entry name" value="GTPase_EngB"/>
    <property type="match status" value="1"/>
</dbReference>
<comment type="cofactor">
    <cofactor evidence="1">
        <name>Mg(2+)</name>
        <dbReference type="ChEBI" id="CHEBI:18420"/>
    </cofactor>
</comment>
<protein>
    <recommendedName>
        <fullName evidence="10">Probable GTP-binding protein EngB</fullName>
    </recommendedName>
</protein>
<evidence type="ECO:0000256" key="6">
    <source>
        <dbReference type="ARBA" id="ARBA00022842"/>
    </source>
</evidence>
<evidence type="ECO:0000256" key="7">
    <source>
        <dbReference type="ARBA" id="ARBA00023134"/>
    </source>
</evidence>
<dbReference type="CDD" id="cd01876">
    <property type="entry name" value="YihA_EngB"/>
    <property type="match status" value="1"/>
</dbReference>
<keyword evidence="6" id="KW-0460">Magnesium</keyword>
<dbReference type="Gene3D" id="3.40.50.300">
    <property type="entry name" value="P-loop containing nucleotide triphosphate hydrolases"/>
    <property type="match status" value="1"/>
</dbReference>
<dbReference type="PANTHER" id="PTHR11649:SF13">
    <property type="entry name" value="ENGB-TYPE G DOMAIN-CONTAINING PROTEIN"/>
    <property type="match status" value="1"/>
</dbReference>
<evidence type="ECO:0000256" key="4">
    <source>
        <dbReference type="ARBA" id="ARBA00022723"/>
    </source>
</evidence>
<dbReference type="GO" id="GO:0005525">
    <property type="term" value="F:GTP binding"/>
    <property type="evidence" value="ECO:0007669"/>
    <property type="project" value="UniProtKB-UniRule"/>
</dbReference>
<dbReference type="NCBIfam" id="TIGR00231">
    <property type="entry name" value="small_GTP"/>
    <property type="match status" value="1"/>
</dbReference>
<dbReference type="GO" id="GO:0000917">
    <property type="term" value="P:division septum assembly"/>
    <property type="evidence" value="ECO:0007669"/>
    <property type="project" value="UniProtKB-KW"/>
</dbReference>
<evidence type="ECO:0000256" key="1">
    <source>
        <dbReference type="ARBA" id="ARBA00001946"/>
    </source>
</evidence>
<dbReference type="PANTHER" id="PTHR11649">
    <property type="entry name" value="MSS1/TRME-RELATED GTP-BINDING PROTEIN"/>
    <property type="match status" value="1"/>
</dbReference>
<dbReference type="InterPro" id="IPR019987">
    <property type="entry name" value="GTP-bd_ribosome_bio_YsxC"/>
</dbReference>
<keyword evidence="7 10" id="KW-0342">GTP-binding</keyword>
<dbReference type="SUPFAM" id="SSF52540">
    <property type="entry name" value="P-loop containing nucleoside triphosphate hydrolases"/>
    <property type="match status" value="1"/>
</dbReference>
<evidence type="ECO:0000256" key="2">
    <source>
        <dbReference type="ARBA" id="ARBA00009638"/>
    </source>
</evidence>
<evidence type="ECO:0000256" key="8">
    <source>
        <dbReference type="ARBA" id="ARBA00023210"/>
    </source>
</evidence>
<dbReference type="InterPro" id="IPR027417">
    <property type="entry name" value="P-loop_NTPase"/>
</dbReference>
<proteinExistence type="inferred from homology"/>
<feature type="domain" description="EngB-type G" evidence="11">
    <location>
        <begin position="25"/>
        <end position="198"/>
    </location>
</feature>
<dbReference type="PROSITE" id="PS51706">
    <property type="entry name" value="G_ENGB"/>
    <property type="match status" value="1"/>
</dbReference>
<comment type="caution">
    <text evidence="12">The sequence shown here is derived from an EMBL/GenBank/DDBJ whole genome shotgun (WGS) entry which is preliminary data.</text>
</comment>
<evidence type="ECO:0000256" key="3">
    <source>
        <dbReference type="ARBA" id="ARBA00022618"/>
    </source>
</evidence>
<keyword evidence="3 10" id="KW-0132">Cell division</keyword>
<dbReference type="STRING" id="1423792.FD09_GL001329"/>
<comment type="function">
    <text evidence="10">Necessary for normal cell division and for the maintenance of normal septation.</text>
</comment>
<dbReference type="InterPro" id="IPR005225">
    <property type="entry name" value="Small_GTP-bd"/>
</dbReference>
<dbReference type="InterPro" id="IPR030393">
    <property type="entry name" value="G_ENGB_dom"/>
</dbReference>
<name>A0A0R1N8I0_9LACO</name>
<dbReference type="Pfam" id="PF01926">
    <property type="entry name" value="MMR_HSR1"/>
    <property type="match status" value="1"/>
</dbReference>
<evidence type="ECO:0000313" key="12">
    <source>
        <dbReference type="EMBL" id="KRL14165.1"/>
    </source>
</evidence>
<evidence type="ECO:0000259" key="11">
    <source>
        <dbReference type="PROSITE" id="PS51706"/>
    </source>
</evidence>
<keyword evidence="9 10" id="KW-0131">Cell cycle</keyword>
<dbReference type="FunFam" id="3.40.50.300:FF:000098">
    <property type="entry name" value="Probable GTP-binding protein EngB"/>
    <property type="match status" value="1"/>
</dbReference>
<gene>
    <name evidence="10" type="primary">engB</name>
    <name evidence="12" type="ORF">FD09_GL001329</name>
</gene>
<sequence length="199" mass="22078">MVTVLVNDVSLRISAVAASQYPTDGWPEIALVGRSNVGKSSLTNRLINRKALARTSGAPGKTRTLNFYAVENELFLVDVPGYGYAKVSKKQRAEFGAMIEAYLTKRSVLRGVVQLVDGRHVPTADDVSMYRYLAYYELPVLVVATKMDKVKRSQFNRSESMIRKTLGLTPATRVVLFSAQEGFGKDAVWDWIEAHMAAE</sequence>
<dbReference type="NCBIfam" id="TIGR03598">
    <property type="entry name" value="GTPase_YsxC"/>
    <property type="match status" value="1"/>
</dbReference>
<dbReference type="AlphaFoldDB" id="A0A0R1N8I0"/>